<feature type="domain" description="C2H2-type" evidence="7">
    <location>
        <begin position="397"/>
        <end position="425"/>
    </location>
</feature>
<dbReference type="GO" id="GO:0008270">
    <property type="term" value="F:zinc ion binding"/>
    <property type="evidence" value="ECO:0007669"/>
    <property type="project" value="UniProtKB-KW"/>
</dbReference>
<evidence type="ECO:0000313" key="9">
    <source>
        <dbReference type="Proteomes" id="UP000094527"/>
    </source>
</evidence>
<feature type="compositionally biased region" description="Basic and acidic residues" evidence="6">
    <location>
        <begin position="106"/>
        <end position="115"/>
    </location>
</feature>
<feature type="domain" description="C2H2-type" evidence="7">
    <location>
        <begin position="228"/>
        <end position="256"/>
    </location>
</feature>
<dbReference type="FunFam" id="3.30.160.60:FF:000446">
    <property type="entry name" value="Zinc finger protein"/>
    <property type="match status" value="1"/>
</dbReference>
<evidence type="ECO:0000259" key="7">
    <source>
        <dbReference type="PROSITE" id="PS50157"/>
    </source>
</evidence>
<dbReference type="GO" id="GO:0000981">
    <property type="term" value="F:DNA-binding transcription factor activity, RNA polymerase II-specific"/>
    <property type="evidence" value="ECO:0007669"/>
    <property type="project" value="TreeGrafter"/>
</dbReference>
<dbReference type="STRING" id="48709.A0A1D2MCW9"/>
<dbReference type="SUPFAM" id="SSF57667">
    <property type="entry name" value="beta-beta-alpha zinc fingers"/>
    <property type="match status" value="2"/>
</dbReference>
<dbReference type="Proteomes" id="UP000094527">
    <property type="component" value="Unassembled WGS sequence"/>
</dbReference>
<dbReference type="InterPro" id="IPR036236">
    <property type="entry name" value="Znf_C2H2_sf"/>
</dbReference>
<evidence type="ECO:0000256" key="6">
    <source>
        <dbReference type="SAM" id="MobiDB-lite"/>
    </source>
</evidence>
<dbReference type="GO" id="GO:0000977">
    <property type="term" value="F:RNA polymerase II transcription regulatory region sequence-specific DNA binding"/>
    <property type="evidence" value="ECO:0007669"/>
    <property type="project" value="TreeGrafter"/>
</dbReference>
<keyword evidence="4" id="KW-0862">Zinc</keyword>
<proteinExistence type="predicted"/>
<dbReference type="OrthoDB" id="6077919at2759"/>
<evidence type="ECO:0000256" key="4">
    <source>
        <dbReference type="ARBA" id="ARBA00022833"/>
    </source>
</evidence>
<reference evidence="8 9" key="1">
    <citation type="journal article" date="2016" name="Genome Biol. Evol.">
        <title>Gene Family Evolution Reflects Adaptation to Soil Environmental Stressors in the Genome of the Collembolan Orchesella cincta.</title>
        <authorList>
            <person name="Faddeeva-Vakhrusheva A."/>
            <person name="Derks M.F."/>
            <person name="Anvar S.Y."/>
            <person name="Agamennone V."/>
            <person name="Suring W."/>
            <person name="Smit S."/>
            <person name="van Straalen N.M."/>
            <person name="Roelofs D."/>
        </authorList>
    </citation>
    <scope>NUCLEOTIDE SEQUENCE [LARGE SCALE GENOMIC DNA]</scope>
    <source>
        <tissue evidence="8">Mixed pool</tissue>
    </source>
</reference>
<name>A0A1D2MCW9_ORCCI</name>
<feature type="compositionally biased region" description="Polar residues" evidence="6">
    <location>
        <begin position="1"/>
        <end position="10"/>
    </location>
</feature>
<dbReference type="PROSITE" id="PS00028">
    <property type="entry name" value="ZINC_FINGER_C2H2_1"/>
    <property type="match status" value="4"/>
</dbReference>
<evidence type="ECO:0000256" key="5">
    <source>
        <dbReference type="PROSITE-ProRule" id="PRU00042"/>
    </source>
</evidence>
<evidence type="ECO:0000256" key="1">
    <source>
        <dbReference type="ARBA" id="ARBA00022723"/>
    </source>
</evidence>
<feature type="domain" description="C2H2-type" evidence="7">
    <location>
        <begin position="368"/>
        <end position="396"/>
    </location>
</feature>
<dbReference type="Pfam" id="PF13912">
    <property type="entry name" value="zf-C2H2_6"/>
    <property type="match status" value="2"/>
</dbReference>
<evidence type="ECO:0000256" key="2">
    <source>
        <dbReference type="ARBA" id="ARBA00022737"/>
    </source>
</evidence>
<dbReference type="GO" id="GO:0005634">
    <property type="term" value="C:nucleus"/>
    <property type="evidence" value="ECO:0007669"/>
    <property type="project" value="TreeGrafter"/>
</dbReference>
<dbReference type="PANTHER" id="PTHR24409:SF295">
    <property type="entry name" value="AZ2-RELATED"/>
    <property type="match status" value="1"/>
</dbReference>
<evidence type="ECO:0000313" key="8">
    <source>
        <dbReference type="EMBL" id="ODM90847.1"/>
    </source>
</evidence>
<dbReference type="PANTHER" id="PTHR24409">
    <property type="entry name" value="ZINC FINGER PROTEIN 142"/>
    <property type="match status" value="1"/>
</dbReference>
<gene>
    <name evidence="8" type="ORF">Ocin01_15834</name>
</gene>
<evidence type="ECO:0000256" key="3">
    <source>
        <dbReference type="ARBA" id="ARBA00022771"/>
    </source>
</evidence>
<comment type="caution">
    <text evidence="8">The sequence shown here is derived from an EMBL/GenBank/DDBJ whole genome shotgun (WGS) entry which is preliminary data.</text>
</comment>
<feature type="domain" description="C2H2-type" evidence="7">
    <location>
        <begin position="306"/>
        <end position="331"/>
    </location>
</feature>
<dbReference type="Pfam" id="PF00096">
    <property type="entry name" value="zf-C2H2"/>
    <property type="match status" value="2"/>
</dbReference>
<sequence length="502" mass="58352">MPEVQVQQMKISKRTPGLSLPASSHPARQSDFQVEYIFVEREDESFPVDTHDDYDNDFPSSDPLPSPQPSNTEEALPKSFQKALDLLPTKNYHGRDLKPKKKYKKKLPDVEEPLQKRRKTVVNKSYAEVDEFKDLPPPRSWIAYIKKKKKSSEDEEDEYVPPEKTEPPSTKFKEKVKTRKITFFSCLLTKVEDSSSEETFKCSKCDAILPNRWDMLRAHVVKEHTDRLVCSECGEKFGRLAYLKAHLKKKHQNAAQPVLKTPCHVCGRPCDATYMKTHRWTHYSEEERDAALARGEKLPYRKNKKFQCDQCEKRFYSMDILKAHTKKVHEGIPLPPAKRRLCPDCGADVRNLAQHIRQKHSDYGKRKFACITCDKRFVSQNDLRQHKFQAHGNEKPYQCEVCGRGFKTRQNMEQHHTNVHVNAKVYQCPHCPMKFTNKRVWFERHIVAKHGGGDGTISQPNQRVEYEQEEQKLNVEQLQAVNLCQQDFGGGVVPMSNLHPFY</sequence>
<dbReference type="PROSITE" id="PS50157">
    <property type="entry name" value="ZINC_FINGER_C2H2_2"/>
    <property type="match status" value="4"/>
</dbReference>
<dbReference type="EMBL" id="LJIJ01001770">
    <property type="protein sequence ID" value="ODM90847.1"/>
    <property type="molecule type" value="Genomic_DNA"/>
</dbReference>
<dbReference type="AlphaFoldDB" id="A0A1D2MCW9"/>
<organism evidence="8 9">
    <name type="scientific">Orchesella cincta</name>
    <name type="common">Springtail</name>
    <name type="synonym">Podura cincta</name>
    <dbReference type="NCBI Taxonomy" id="48709"/>
    <lineage>
        <taxon>Eukaryota</taxon>
        <taxon>Metazoa</taxon>
        <taxon>Ecdysozoa</taxon>
        <taxon>Arthropoda</taxon>
        <taxon>Hexapoda</taxon>
        <taxon>Collembola</taxon>
        <taxon>Entomobryomorpha</taxon>
        <taxon>Entomobryoidea</taxon>
        <taxon>Orchesellidae</taxon>
        <taxon>Orchesellinae</taxon>
        <taxon>Orchesella</taxon>
    </lineage>
</organism>
<keyword evidence="1" id="KW-0479">Metal-binding</keyword>
<feature type="compositionally biased region" description="Acidic residues" evidence="6">
    <location>
        <begin position="44"/>
        <end position="56"/>
    </location>
</feature>
<dbReference type="InterPro" id="IPR013087">
    <property type="entry name" value="Znf_C2H2_type"/>
</dbReference>
<protein>
    <submittedName>
        <fullName evidence="8">Zinc finger and BTB domain-containing protein 41</fullName>
    </submittedName>
</protein>
<dbReference type="SMART" id="SM00355">
    <property type="entry name" value="ZnF_C2H2"/>
    <property type="match status" value="7"/>
</dbReference>
<accession>A0A1D2MCW9</accession>
<feature type="region of interest" description="Disordered" evidence="6">
    <location>
        <begin position="44"/>
        <end position="120"/>
    </location>
</feature>
<feature type="region of interest" description="Disordered" evidence="6">
    <location>
        <begin position="1"/>
        <end position="28"/>
    </location>
</feature>
<keyword evidence="3 5" id="KW-0863">Zinc-finger</keyword>
<dbReference type="Gene3D" id="3.30.160.60">
    <property type="entry name" value="Classic Zinc Finger"/>
    <property type="match status" value="4"/>
</dbReference>
<keyword evidence="2" id="KW-0677">Repeat</keyword>
<keyword evidence="9" id="KW-1185">Reference proteome</keyword>